<proteinExistence type="predicted"/>
<sequence>METQRKCYAMPMLSDEHGTMGRSSMKKNYSNDSNHSIEGMIQSLPNVAFSSLEIRSYNITLGDAPSSTGPPISLDWGYDPTSTATYDVDYYESYRSNEAPRRTKSELLMPASHRRELLMSEAGCTRVQIDQALMEARKVVKARNTTRKNLAWQPMQEALENTKRTLGKWKHGVRKGT</sequence>
<protein>
    <submittedName>
        <fullName evidence="1">Uncharacterized protein</fullName>
    </submittedName>
</protein>
<organism evidence="1 2">
    <name type="scientific">Cyclotella cryptica</name>
    <dbReference type="NCBI Taxonomy" id="29204"/>
    <lineage>
        <taxon>Eukaryota</taxon>
        <taxon>Sar</taxon>
        <taxon>Stramenopiles</taxon>
        <taxon>Ochrophyta</taxon>
        <taxon>Bacillariophyta</taxon>
        <taxon>Coscinodiscophyceae</taxon>
        <taxon>Thalassiosirophycidae</taxon>
        <taxon>Stephanodiscales</taxon>
        <taxon>Stephanodiscaceae</taxon>
        <taxon>Cyclotella</taxon>
    </lineage>
</organism>
<accession>A0ABD3QZ03</accession>
<comment type="caution">
    <text evidence="1">The sequence shown here is derived from an EMBL/GenBank/DDBJ whole genome shotgun (WGS) entry which is preliminary data.</text>
</comment>
<name>A0ABD3QZ03_9STRA</name>
<dbReference type="AlphaFoldDB" id="A0ABD3QZ03"/>
<dbReference type="Proteomes" id="UP001516023">
    <property type="component" value="Unassembled WGS sequence"/>
</dbReference>
<evidence type="ECO:0000313" key="2">
    <source>
        <dbReference type="Proteomes" id="UP001516023"/>
    </source>
</evidence>
<evidence type="ECO:0000313" key="1">
    <source>
        <dbReference type="EMBL" id="KAL3805614.1"/>
    </source>
</evidence>
<dbReference type="EMBL" id="JABMIG020000002">
    <property type="protein sequence ID" value="KAL3805614.1"/>
    <property type="molecule type" value="Genomic_DNA"/>
</dbReference>
<gene>
    <name evidence="1" type="ORF">HJC23_005858</name>
</gene>
<keyword evidence="2" id="KW-1185">Reference proteome</keyword>
<reference evidence="1 2" key="1">
    <citation type="journal article" date="2020" name="G3 (Bethesda)">
        <title>Improved Reference Genome for Cyclotella cryptica CCMP332, a Model for Cell Wall Morphogenesis, Salinity Adaptation, and Lipid Production in Diatoms (Bacillariophyta).</title>
        <authorList>
            <person name="Roberts W.R."/>
            <person name="Downey K.M."/>
            <person name="Ruck E.C."/>
            <person name="Traller J.C."/>
            <person name="Alverson A.J."/>
        </authorList>
    </citation>
    <scope>NUCLEOTIDE SEQUENCE [LARGE SCALE GENOMIC DNA]</scope>
    <source>
        <strain evidence="1 2">CCMP332</strain>
    </source>
</reference>